<accession>A0ABW3X8H2</accession>
<feature type="compositionally biased region" description="Pro residues" evidence="1">
    <location>
        <begin position="387"/>
        <end position="402"/>
    </location>
</feature>
<dbReference type="RefSeq" id="WP_381327911.1">
    <property type="nucleotide sequence ID" value="NZ_JBHTMM010000008.1"/>
</dbReference>
<feature type="compositionally biased region" description="Low complexity" evidence="1">
    <location>
        <begin position="191"/>
        <end position="212"/>
    </location>
</feature>
<feature type="region of interest" description="Disordered" evidence="1">
    <location>
        <begin position="1"/>
        <end position="31"/>
    </location>
</feature>
<feature type="compositionally biased region" description="Pro residues" evidence="1">
    <location>
        <begin position="633"/>
        <end position="643"/>
    </location>
</feature>
<evidence type="ECO:0000259" key="2">
    <source>
        <dbReference type="Pfam" id="PF01656"/>
    </source>
</evidence>
<dbReference type="InterPro" id="IPR002586">
    <property type="entry name" value="CobQ/CobB/MinD/ParA_Nub-bd_dom"/>
</dbReference>
<dbReference type="InterPro" id="IPR050625">
    <property type="entry name" value="ParA/MinD_ATPase"/>
</dbReference>
<dbReference type="PANTHER" id="PTHR43384">
    <property type="entry name" value="SEPTUM SITE-DETERMINING PROTEIN MIND HOMOLOG, CHLOROPLASTIC-RELATED"/>
    <property type="match status" value="1"/>
</dbReference>
<feature type="compositionally biased region" description="Low complexity" evidence="1">
    <location>
        <begin position="45"/>
        <end position="58"/>
    </location>
</feature>
<dbReference type="InterPro" id="IPR047739">
    <property type="entry name" value="SCO5717-like_N"/>
</dbReference>
<feature type="compositionally biased region" description="Low complexity" evidence="1">
    <location>
        <begin position="592"/>
        <end position="602"/>
    </location>
</feature>
<feature type="compositionally biased region" description="Pro residues" evidence="1">
    <location>
        <begin position="1133"/>
        <end position="1144"/>
    </location>
</feature>
<dbReference type="InterPro" id="IPR027417">
    <property type="entry name" value="P-loop_NTPase"/>
</dbReference>
<feature type="compositionally biased region" description="Basic and acidic residues" evidence="1">
    <location>
        <begin position="314"/>
        <end position="324"/>
    </location>
</feature>
<feature type="region of interest" description="Disordered" evidence="1">
    <location>
        <begin position="45"/>
        <end position="115"/>
    </location>
</feature>
<feature type="compositionally biased region" description="Pro residues" evidence="1">
    <location>
        <begin position="59"/>
        <end position="92"/>
    </location>
</feature>
<feature type="compositionally biased region" description="Pro residues" evidence="1">
    <location>
        <begin position="538"/>
        <end position="552"/>
    </location>
</feature>
<gene>
    <name evidence="3" type="ORF">ACFQ5X_08860</name>
</gene>
<feature type="compositionally biased region" description="Low complexity" evidence="1">
    <location>
        <begin position="489"/>
        <end position="499"/>
    </location>
</feature>
<organism evidence="3 4">
    <name type="scientific">Streptomyces kaempferi</name>
    <dbReference type="NCBI Taxonomy" id="333725"/>
    <lineage>
        <taxon>Bacteria</taxon>
        <taxon>Bacillati</taxon>
        <taxon>Actinomycetota</taxon>
        <taxon>Actinomycetes</taxon>
        <taxon>Kitasatosporales</taxon>
        <taxon>Streptomycetaceae</taxon>
        <taxon>Streptomyces</taxon>
    </lineage>
</organism>
<protein>
    <submittedName>
        <fullName evidence="3">SCO5717 family growth-regulating ATPase</fullName>
    </submittedName>
</protein>
<feature type="compositionally biased region" description="Pro residues" evidence="1">
    <location>
        <begin position="500"/>
        <end position="509"/>
    </location>
</feature>
<feature type="compositionally biased region" description="Pro residues" evidence="1">
    <location>
        <begin position="357"/>
        <end position="374"/>
    </location>
</feature>
<feature type="compositionally biased region" description="Low complexity" evidence="1">
    <location>
        <begin position="375"/>
        <end position="386"/>
    </location>
</feature>
<dbReference type="PRINTS" id="PR01217">
    <property type="entry name" value="PRICHEXTENSN"/>
</dbReference>
<name>A0ABW3X8H2_9ACTN</name>
<evidence type="ECO:0000313" key="4">
    <source>
        <dbReference type="Proteomes" id="UP001597058"/>
    </source>
</evidence>
<feature type="domain" description="CobQ/CobB/MinD/ParA nucleotide binding" evidence="2">
    <location>
        <begin position="770"/>
        <end position="878"/>
    </location>
</feature>
<dbReference type="Pfam" id="PF01656">
    <property type="entry name" value="CbiA"/>
    <property type="match status" value="1"/>
</dbReference>
<feature type="region of interest" description="Disordered" evidence="1">
    <location>
        <begin position="1017"/>
        <end position="1144"/>
    </location>
</feature>
<dbReference type="SUPFAM" id="SSF52540">
    <property type="entry name" value="P-loop containing nucleoside triphosphate hydrolases"/>
    <property type="match status" value="1"/>
</dbReference>
<dbReference type="EMBL" id="JBHTMM010000008">
    <property type="protein sequence ID" value="MFD1305954.1"/>
    <property type="molecule type" value="Genomic_DNA"/>
</dbReference>
<dbReference type="Proteomes" id="UP001597058">
    <property type="component" value="Unassembled WGS sequence"/>
</dbReference>
<feature type="compositionally biased region" description="Gly residues" evidence="1">
    <location>
        <begin position="231"/>
        <end position="242"/>
    </location>
</feature>
<evidence type="ECO:0000313" key="3">
    <source>
        <dbReference type="EMBL" id="MFD1305954.1"/>
    </source>
</evidence>
<feature type="region of interest" description="Disordered" evidence="1">
    <location>
        <begin position="133"/>
        <end position="708"/>
    </location>
</feature>
<feature type="compositionally biased region" description="Pro residues" evidence="1">
    <location>
        <begin position="519"/>
        <end position="529"/>
    </location>
</feature>
<feature type="compositionally biased region" description="Pro residues" evidence="1">
    <location>
        <begin position="577"/>
        <end position="591"/>
    </location>
</feature>
<sequence length="1144" mass="116399">MNSDRDGIRGGWATPGDDQSDAESAVEATGEFTIDYAPPAWYTQNASAGSAQASQAPVPGVPAAPAPPGPQGPPLPPGPPVAQVPPVPPAPMPQAAWSPPVVPAGQGGAAAGDIESGATMRISAAALKREFAERSAGEHVTEAGGPVADGASGDVTAVPEEEPAGAGPDGGAAAGGDFELSAPVPQGAVPGADPGSEAESAEASGASAVGEDAPSRPESTDADVSGQDSTGSGGSTSAGTGAGPDAMEPVGAQGQEPADAQADVTDRAADTDGPDADGTTNTATDVGDDGVDDDAEAGRRDAVASPEVPSQHAGDQDTGPRDGMVEGADLSDTPHGSPAPDAGVDVPVDAPEAAPTWTPPPLAQGALPPLPPAYQPAAPAPAAQWPSPGPVAPPAPEIPQQPQPSAAQGPTQPPVPPHPAVTGAQPPAPPRQPEFQPQHAQVQPHQPPAAPQPPFQPPTAQPAPPARDPQAAPPAPGPVPTTPAPAAPAPQRDGYGFPQQGPPVPPAPAPQAAYGFPQPGAPVPRPPVPQDGYGFPQPGVPAPPAPNAPAPPTGYGFPQQGPPVPPAPQDGYGFPQPGVPAPAVPNPPAPPTGYGFPQQGAPAPQPPVPGAAGPDAPAPQAPGPQPAYGFPPHAQPPAQPQPHIPAQYQPHPGLPPEAPHPSEHEQPIQQPHPQQPPQQSPVDPRSGTAWPQPVRHDQRQPTNPSAAPLGYTAAVELSSDRLLNNKKQKAKSGRPGGGSSRFKLGGKKEEAERQRKLELIRTPVLSCYRIAVISLKGGVGKTTTTTALGSTLATERQDKILAIDANPDAGTLGRRVRRETGATIRDLVQAIPYLNSYMDIRRFTSQASSGLEIIANDVDPAVSTAFNDEDYRRAIDVLGKQYPIILTDSGTGLLYSAMRGVLDLADQLIIISTPSVDGASSASTTLDWLSAHGYADLVSRSLTVISGVRETGKMIKVEDIVSHFETRCRGVVVVPFDEHLAAGAEVDLDMMRPKVREAYFNLSAMVAEDIVRHQQSHGLWTNDGNPPPVAAPPMPRQAQYSYPLDVPVPGGQGAPGQPVPGPPPSGQPVPGGPHPYQQGGPYPQQPGPPLPPPQPGQAYPPPPPPPPQPQPGQSDAGRPFEDGQAYPPHQGHTPPPPPPASPQQ</sequence>
<evidence type="ECO:0000256" key="1">
    <source>
        <dbReference type="SAM" id="MobiDB-lite"/>
    </source>
</evidence>
<feature type="compositionally biased region" description="Pro residues" evidence="1">
    <location>
        <begin position="1083"/>
        <end position="1110"/>
    </location>
</feature>
<feature type="compositionally biased region" description="Low complexity" evidence="1">
    <location>
        <begin position="276"/>
        <end position="285"/>
    </location>
</feature>
<proteinExistence type="predicted"/>
<comment type="caution">
    <text evidence="3">The sequence shown here is derived from an EMBL/GenBank/DDBJ whole genome shotgun (WGS) entry which is preliminary data.</text>
</comment>
<dbReference type="NCBIfam" id="NF041021">
    <property type="entry name" value="SCO5717_Nterm"/>
    <property type="match status" value="1"/>
</dbReference>
<reference evidence="4" key="1">
    <citation type="journal article" date="2019" name="Int. J. Syst. Evol. Microbiol.">
        <title>The Global Catalogue of Microorganisms (GCM) 10K type strain sequencing project: providing services to taxonomists for standard genome sequencing and annotation.</title>
        <authorList>
            <consortium name="The Broad Institute Genomics Platform"/>
            <consortium name="The Broad Institute Genome Sequencing Center for Infectious Disease"/>
            <person name="Wu L."/>
            <person name="Ma J."/>
        </authorList>
    </citation>
    <scope>NUCLEOTIDE SEQUENCE [LARGE SCALE GENOMIC DNA]</scope>
    <source>
        <strain evidence="4">CGMCC 4.7020</strain>
    </source>
</reference>
<feature type="compositionally biased region" description="Low complexity" evidence="1">
    <location>
        <begin position="433"/>
        <end position="444"/>
    </location>
</feature>
<feature type="compositionally biased region" description="Pro residues" evidence="1">
    <location>
        <begin position="1057"/>
        <end position="1073"/>
    </location>
</feature>
<feature type="compositionally biased region" description="Pro residues" evidence="1">
    <location>
        <begin position="1025"/>
        <end position="1035"/>
    </location>
</feature>
<feature type="compositionally biased region" description="Pro residues" evidence="1">
    <location>
        <begin position="616"/>
        <end position="625"/>
    </location>
</feature>
<keyword evidence="4" id="KW-1185">Reference proteome</keyword>
<feature type="compositionally biased region" description="Pro residues" evidence="1">
    <location>
        <begin position="445"/>
        <end position="488"/>
    </location>
</feature>
<dbReference type="Gene3D" id="3.40.50.300">
    <property type="entry name" value="P-loop containing nucleotide triphosphate hydrolases"/>
    <property type="match status" value="1"/>
</dbReference>
<feature type="compositionally biased region" description="Acidic residues" evidence="1">
    <location>
        <begin position="286"/>
        <end position="295"/>
    </location>
</feature>
<dbReference type="PANTHER" id="PTHR43384:SF14">
    <property type="entry name" value="ESX-1 SECRETION-ASSOCIATED PROTEIN ESPI"/>
    <property type="match status" value="1"/>
</dbReference>
<feature type="region of interest" description="Disordered" evidence="1">
    <location>
        <begin position="723"/>
        <end position="749"/>
    </location>
</feature>